<keyword evidence="3" id="KW-0804">Transcription</keyword>
<dbReference type="EMBL" id="JAGSND010000007">
    <property type="protein sequence ID" value="MBR0598501.1"/>
    <property type="molecule type" value="Genomic_DNA"/>
</dbReference>
<name>A0A8J7W3N4_9FIRM</name>
<accession>A0A8J7W3N4</accession>
<gene>
    <name evidence="5" type="ORF">KCX82_11480</name>
</gene>
<dbReference type="PANTHER" id="PTHR43132">
    <property type="entry name" value="ARSENICAL RESISTANCE OPERON REPRESSOR ARSR-RELATED"/>
    <property type="match status" value="1"/>
</dbReference>
<sequence>MNHVYRTDPESFTEVAEILKALAHPQRLCIVKTLCEKDHVNVGDMQHCLDEAQATVSQHLSKLKASKIIVGRREGTNIYYSISDEKVKNLVQAVINEFFSDQE</sequence>
<dbReference type="InterPro" id="IPR036388">
    <property type="entry name" value="WH-like_DNA-bd_sf"/>
</dbReference>
<dbReference type="InterPro" id="IPR036390">
    <property type="entry name" value="WH_DNA-bd_sf"/>
</dbReference>
<dbReference type="NCBIfam" id="NF033788">
    <property type="entry name" value="HTH_metalloreg"/>
    <property type="match status" value="1"/>
</dbReference>
<dbReference type="InterPro" id="IPR051011">
    <property type="entry name" value="Metal_resp_trans_reg"/>
</dbReference>
<evidence type="ECO:0000313" key="5">
    <source>
        <dbReference type="EMBL" id="MBR0598501.1"/>
    </source>
</evidence>
<evidence type="ECO:0000256" key="1">
    <source>
        <dbReference type="ARBA" id="ARBA00023015"/>
    </source>
</evidence>
<dbReference type="GO" id="GO:0003700">
    <property type="term" value="F:DNA-binding transcription factor activity"/>
    <property type="evidence" value="ECO:0007669"/>
    <property type="project" value="InterPro"/>
</dbReference>
<keyword evidence="6" id="KW-1185">Reference proteome</keyword>
<comment type="caution">
    <text evidence="5">The sequence shown here is derived from an EMBL/GenBank/DDBJ whole genome shotgun (WGS) entry which is preliminary data.</text>
</comment>
<dbReference type="InterPro" id="IPR011991">
    <property type="entry name" value="ArsR-like_HTH"/>
</dbReference>
<evidence type="ECO:0000313" key="6">
    <source>
        <dbReference type="Proteomes" id="UP000675664"/>
    </source>
</evidence>
<keyword evidence="1" id="KW-0805">Transcription regulation</keyword>
<dbReference type="PRINTS" id="PR00778">
    <property type="entry name" value="HTHARSR"/>
</dbReference>
<dbReference type="AlphaFoldDB" id="A0A8J7W3N4"/>
<dbReference type="RefSeq" id="WP_227018625.1">
    <property type="nucleotide sequence ID" value="NZ_JAGSND010000007.1"/>
</dbReference>
<dbReference type="InterPro" id="IPR001845">
    <property type="entry name" value="HTH_ArsR_DNA-bd_dom"/>
</dbReference>
<proteinExistence type="predicted"/>
<evidence type="ECO:0000256" key="3">
    <source>
        <dbReference type="ARBA" id="ARBA00023163"/>
    </source>
</evidence>
<dbReference type="SMART" id="SM00418">
    <property type="entry name" value="HTH_ARSR"/>
    <property type="match status" value="1"/>
</dbReference>
<dbReference type="SUPFAM" id="SSF46785">
    <property type="entry name" value="Winged helix' DNA-binding domain"/>
    <property type="match status" value="1"/>
</dbReference>
<reference evidence="5" key="2">
    <citation type="submission" date="2021-04" db="EMBL/GenBank/DDBJ databases">
        <authorList>
            <person name="Liu J."/>
        </authorList>
    </citation>
    <scope>NUCLEOTIDE SEQUENCE</scope>
    <source>
        <strain evidence="5">BAD-6</strain>
    </source>
</reference>
<feature type="domain" description="HTH arsR-type" evidence="4">
    <location>
        <begin position="7"/>
        <end position="102"/>
    </location>
</feature>
<dbReference type="Proteomes" id="UP000675664">
    <property type="component" value="Unassembled WGS sequence"/>
</dbReference>
<reference evidence="5" key="1">
    <citation type="submission" date="2021-04" db="EMBL/GenBank/DDBJ databases">
        <title>Sinoanaerobacter chloroacetimidivorans sp. nov., an obligate anaerobic bacterium isolated from anaerobic sludge.</title>
        <authorList>
            <person name="Bao Y."/>
        </authorList>
    </citation>
    <scope>NUCLEOTIDE SEQUENCE</scope>
    <source>
        <strain evidence="5">BAD-6</strain>
    </source>
</reference>
<dbReference type="GO" id="GO:0003677">
    <property type="term" value="F:DNA binding"/>
    <property type="evidence" value="ECO:0007669"/>
    <property type="project" value="UniProtKB-KW"/>
</dbReference>
<evidence type="ECO:0000256" key="2">
    <source>
        <dbReference type="ARBA" id="ARBA00023125"/>
    </source>
</evidence>
<dbReference type="Gene3D" id="1.10.10.10">
    <property type="entry name" value="Winged helix-like DNA-binding domain superfamily/Winged helix DNA-binding domain"/>
    <property type="match status" value="1"/>
</dbReference>
<dbReference type="PROSITE" id="PS50987">
    <property type="entry name" value="HTH_ARSR_2"/>
    <property type="match status" value="1"/>
</dbReference>
<protein>
    <submittedName>
        <fullName evidence="5">Helix-turn-helix transcriptional regulator</fullName>
    </submittedName>
</protein>
<dbReference type="PANTHER" id="PTHR43132:SF2">
    <property type="entry name" value="ARSENICAL RESISTANCE OPERON REPRESSOR ARSR-RELATED"/>
    <property type="match status" value="1"/>
</dbReference>
<organism evidence="5 6">
    <name type="scientific">Sinanaerobacter chloroacetimidivorans</name>
    <dbReference type="NCBI Taxonomy" id="2818044"/>
    <lineage>
        <taxon>Bacteria</taxon>
        <taxon>Bacillati</taxon>
        <taxon>Bacillota</taxon>
        <taxon>Clostridia</taxon>
        <taxon>Peptostreptococcales</taxon>
        <taxon>Anaerovoracaceae</taxon>
        <taxon>Sinanaerobacter</taxon>
    </lineage>
</organism>
<keyword evidence="2" id="KW-0238">DNA-binding</keyword>
<dbReference type="CDD" id="cd00090">
    <property type="entry name" value="HTH_ARSR"/>
    <property type="match status" value="1"/>
</dbReference>
<evidence type="ECO:0000259" key="4">
    <source>
        <dbReference type="PROSITE" id="PS50987"/>
    </source>
</evidence>